<keyword evidence="1" id="KW-0998">Cell outer membrane</keyword>
<dbReference type="Pfam" id="PF13715">
    <property type="entry name" value="CarbopepD_reg_2"/>
    <property type="match status" value="1"/>
</dbReference>
<dbReference type="RefSeq" id="WP_219481620.1">
    <property type="nucleotide sequence ID" value="NZ_JAHXCT010000005.1"/>
</dbReference>
<keyword evidence="1" id="KW-0812">Transmembrane</keyword>
<name>A0ABS6YDI5_9BACT</name>
<feature type="signal peptide" evidence="2">
    <location>
        <begin position="1"/>
        <end position="19"/>
    </location>
</feature>
<keyword evidence="2" id="KW-0732">Signal</keyword>
<keyword evidence="5" id="KW-1185">Reference proteome</keyword>
<dbReference type="NCBIfam" id="TIGR04056">
    <property type="entry name" value="OMP_RagA_SusC"/>
    <property type="match status" value="1"/>
</dbReference>
<gene>
    <name evidence="4" type="ORF">KZO38_07625</name>
</gene>
<keyword evidence="1" id="KW-1134">Transmembrane beta strand</keyword>
<reference evidence="4 5" key="1">
    <citation type="submission" date="2021-07" db="EMBL/GenBank/DDBJ databases">
        <title>Genomic diversity and antimicrobial resistance of Prevotella spp. isolated from chronic lung disease airways.</title>
        <authorList>
            <person name="Webb K.A."/>
            <person name="Olagoke O.S."/>
            <person name="Baird T."/>
            <person name="Neill J."/>
            <person name="Pham A."/>
            <person name="Wells T.J."/>
            <person name="Ramsay K.A."/>
            <person name="Bell S.C."/>
            <person name="Sarovich D.S."/>
            <person name="Price E.P."/>
        </authorList>
    </citation>
    <scope>NUCLEOTIDE SEQUENCE [LARGE SCALE GENOMIC DNA]</scope>
    <source>
        <strain evidence="4 5">SCHI0011.S.12</strain>
    </source>
</reference>
<dbReference type="InterPro" id="IPR012910">
    <property type="entry name" value="Plug_dom"/>
</dbReference>
<evidence type="ECO:0000256" key="2">
    <source>
        <dbReference type="SAM" id="SignalP"/>
    </source>
</evidence>
<keyword evidence="1" id="KW-0472">Membrane</keyword>
<dbReference type="InterPro" id="IPR039426">
    <property type="entry name" value="TonB-dep_rcpt-like"/>
</dbReference>
<feature type="domain" description="TonB-dependent receptor plug" evidence="3">
    <location>
        <begin position="120"/>
        <end position="245"/>
    </location>
</feature>
<dbReference type="Proteomes" id="UP000788426">
    <property type="component" value="Unassembled WGS sequence"/>
</dbReference>
<evidence type="ECO:0000313" key="5">
    <source>
        <dbReference type="Proteomes" id="UP000788426"/>
    </source>
</evidence>
<dbReference type="PROSITE" id="PS52016">
    <property type="entry name" value="TONB_DEPENDENT_REC_3"/>
    <property type="match status" value="1"/>
</dbReference>
<proteinExistence type="inferred from homology"/>
<dbReference type="InterPro" id="IPR023996">
    <property type="entry name" value="TonB-dep_OMP_SusC/RagA"/>
</dbReference>
<organism evidence="4 5">
    <name type="scientific">Hoylesella nanceiensis</name>
    <dbReference type="NCBI Taxonomy" id="425941"/>
    <lineage>
        <taxon>Bacteria</taxon>
        <taxon>Pseudomonadati</taxon>
        <taxon>Bacteroidota</taxon>
        <taxon>Bacteroidia</taxon>
        <taxon>Bacteroidales</taxon>
        <taxon>Prevotellaceae</taxon>
        <taxon>Hoylesella</taxon>
    </lineage>
</organism>
<evidence type="ECO:0000259" key="3">
    <source>
        <dbReference type="Pfam" id="PF07715"/>
    </source>
</evidence>
<evidence type="ECO:0000313" key="4">
    <source>
        <dbReference type="EMBL" id="MBW4769629.1"/>
    </source>
</evidence>
<sequence length="1087" mass="121008">MKRLLGAFCLLFVAVALYAQERTITGVVVDAELNNDPLPGATISVATAGSRVETGAVSDYEGRFTLKVDSLTKSFTVRYLGYQTQTVNIIAGKSEYTIALKSDAKVVGEVVVTGYQKIDRRKLTASVTSVNISDEKIGAVKSIDQALSGQIAGLSAISSSGAPGAPVKIRIRGTASLNGSQEPLWVLDGMPMEGTDIPNMEDLKDIDNIYQTSIAGINPADIDNITVLKDAAATAIYGARAANGVIVITTKRGKAGKPNISFSSKFTFSPKSNIDKLNMLNSNEKVNLELELLRSGYSYREGKGDVSKILTSLGELSTFKASGWNSLSTNAQEQINQLRNINTNWNDILFRDVFNQEYNLSLSGGSEKANYYTSVGYYDEMGTVKGVKNNRFNLSLKTDYRINNMLKVGASVFANQRKQNSYLTDTNGFTNPVYYSRLANPYTQPFNADGSYVYDTNIQGREDSSLDFNIFEERANTSNVRTDKSLMAIFDAELKINSNLKLTTQFGLQQDAYTLDKYAGENSYAMRKEKLFATYSYPDGKRTFLPTGGMHKMTEAHTSQWTWKAMAEFNKRFNSIHDLELMLGTEVRRLKTTSLYSAAYGYDNRTLTTQPVIFPTEDLARQYPLHSETNLENAYVSWFATGSYTLLSRYTFGASVRWDGSDVFGVAKKYRFLPLYSLSGLWRVSNEPFIQNSSASKWLNNLALRASYGLQGNIDKNTSPYLIGTFDKVTVLPGNVETVIKAETAPNPNLRWEKTANVNLGLDISLFDNIINLSADYYYRKSTDLIGTRMLPLETGFASTVINWASMKNQGLEFALSTRNIKTKDFTWTTNLNLGFNSNTVLRETVAQNATYPSREGHPVGAIFAYETAGLDAQGYPVFVASDGSKVSAEDLLKLNSHGASTLTAEQQRNLYKYMGTIDPKVSGGFINTFEYKDWQLGVNFIFNLGMKVRVRPSYSPATFDRGLNTNRDILNRFTTDNPAGRYAILMEKNVRVPEYIQYSEYNLYSMLDTWVRDNSYWRLQSLRLGYKLPSKLLTKVGVKSASLSLEARNLFAIASNYDNYLDPETMGNPFAQPIPKSFILGINVQF</sequence>
<keyword evidence="1" id="KW-0813">Transport</keyword>
<dbReference type="NCBIfam" id="TIGR04057">
    <property type="entry name" value="SusC_RagA_signa"/>
    <property type="match status" value="1"/>
</dbReference>
<evidence type="ECO:0000256" key="1">
    <source>
        <dbReference type="PROSITE-ProRule" id="PRU01360"/>
    </source>
</evidence>
<protein>
    <submittedName>
        <fullName evidence="4">SusC/RagA family TonB-linked outer membrane protein</fullName>
    </submittedName>
</protein>
<feature type="chain" id="PRO_5046544659" evidence="2">
    <location>
        <begin position="20"/>
        <end position="1087"/>
    </location>
</feature>
<dbReference type="InterPro" id="IPR023997">
    <property type="entry name" value="TonB-dep_OMP_SusC/RagA_CS"/>
</dbReference>
<dbReference type="Pfam" id="PF07715">
    <property type="entry name" value="Plug"/>
    <property type="match status" value="1"/>
</dbReference>
<comment type="subcellular location">
    <subcellularLocation>
        <location evidence="1">Cell outer membrane</location>
        <topology evidence="1">Multi-pass membrane protein</topology>
    </subcellularLocation>
</comment>
<comment type="caution">
    <text evidence="4">The sequence shown here is derived from an EMBL/GenBank/DDBJ whole genome shotgun (WGS) entry which is preliminary data.</text>
</comment>
<dbReference type="EMBL" id="JAHXCT010000005">
    <property type="protein sequence ID" value="MBW4769629.1"/>
    <property type="molecule type" value="Genomic_DNA"/>
</dbReference>
<comment type="similarity">
    <text evidence="1">Belongs to the TonB-dependent receptor family.</text>
</comment>
<accession>A0ABS6YDI5</accession>